<dbReference type="EC" id="2.7.11.1" evidence="2"/>
<evidence type="ECO:0000256" key="3">
    <source>
        <dbReference type="ARBA" id="ARBA00022527"/>
    </source>
</evidence>
<comment type="catalytic activity">
    <reaction evidence="9">
        <text>L-threonyl-[protein] + ATP = O-phospho-L-threonyl-[protein] + ADP + H(+)</text>
        <dbReference type="Rhea" id="RHEA:46608"/>
        <dbReference type="Rhea" id="RHEA-COMP:11060"/>
        <dbReference type="Rhea" id="RHEA-COMP:11605"/>
        <dbReference type="ChEBI" id="CHEBI:15378"/>
        <dbReference type="ChEBI" id="CHEBI:30013"/>
        <dbReference type="ChEBI" id="CHEBI:30616"/>
        <dbReference type="ChEBI" id="CHEBI:61977"/>
        <dbReference type="ChEBI" id="CHEBI:456216"/>
        <dbReference type="EC" id="2.7.11.1"/>
    </reaction>
</comment>
<reference evidence="12" key="1">
    <citation type="submission" date="2025-08" db="UniProtKB">
        <authorList>
            <consortium name="Ensembl"/>
        </authorList>
    </citation>
    <scope>IDENTIFICATION</scope>
</reference>
<evidence type="ECO:0000256" key="9">
    <source>
        <dbReference type="ARBA" id="ARBA00047899"/>
    </source>
</evidence>
<dbReference type="InterPro" id="IPR028375">
    <property type="entry name" value="KA1/Ssp2_C"/>
</dbReference>
<dbReference type="PROSITE" id="PS50032">
    <property type="entry name" value="KA1"/>
    <property type="match status" value="1"/>
</dbReference>
<comment type="catalytic activity">
    <reaction evidence="10">
        <text>L-seryl-[protein] + ATP = O-phospho-L-seryl-[protein] + ADP + H(+)</text>
        <dbReference type="Rhea" id="RHEA:17989"/>
        <dbReference type="Rhea" id="RHEA-COMP:9863"/>
        <dbReference type="Rhea" id="RHEA-COMP:11604"/>
        <dbReference type="ChEBI" id="CHEBI:15378"/>
        <dbReference type="ChEBI" id="CHEBI:29999"/>
        <dbReference type="ChEBI" id="CHEBI:30616"/>
        <dbReference type="ChEBI" id="CHEBI:83421"/>
        <dbReference type="ChEBI" id="CHEBI:456216"/>
        <dbReference type="EC" id="2.7.11.1"/>
    </reaction>
</comment>
<dbReference type="CDD" id="cd12198">
    <property type="entry name" value="MELK_C"/>
    <property type="match status" value="1"/>
</dbReference>
<keyword evidence="4" id="KW-0597">Phosphoprotein</keyword>
<evidence type="ECO:0000256" key="1">
    <source>
        <dbReference type="ARBA" id="ARBA00006234"/>
    </source>
</evidence>
<keyword evidence="7" id="KW-0418">Kinase</keyword>
<name>A0A8C5S9M4_LATLA</name>
<reference evidence="12" key="2">
    <citation type="submission" date="2025-09" db="UniProtKB">
        <authorList>
            <consortium name="Ensembl"/>
        </authorList>
    </citation>
    <scope>IDENTIFICATION</scope>
</reference>
<dbReference type="AlphaFoldDB" id="A0A8C5S9M4"/>
<evidence type="ECO:0000256" key="6">
    <source>
        <dbReference type="ARBA" id="ARBA00022741"/>
    </source>
</evidence>
<keyword evidence="6" id="KW-0547">Nucleotide-binding</keyword>
<dbReference type="Pfam" id="PF02149">
    <property type="entry name" value="KA1"/>
    <property type="match status" value="1"/>
</dbReference>
<evidence type="ECO:0000256" key="10">
    <source>
        <dbReference type="ARBA" id="ARBA00048679"/>
    </source>
</evidence>
<sequence length="175" mass="19978">SLSKIPNDCLSSIKSTHLRAVSHYGRCHSVELDLNQMHLENGQKRKGTKMFGSLERGLDKMITMLTPSKRKGSAKEGPRKLKAHYNVTSTNLINPDELLQEIIAVLPKKQVEYVQKGYKLKCQTQSDYGKVTMQFELEICQLSKPEVMGIRRQRLKGDAWVYKRLVEDILSSCKL</sequence>
<evidence type="ECO:0000256" key="5">
    <source>
        <dbReference type="ARBA" id="ARBA00022679"/>
    </source>
</evidence>
<evidence type="ECO:0000313" key="12">
    <source>
        <dbReference type="Ensembl" id="ENSLLTP00000014139.1"/>
    </source>
</evidence>
<accession>A0A8C5S9M4</accession>
<evidence type="ECO:0000259" key="11">
    <source>
        <dbReference type="PROSITE" id="PS50032"/>
    </source>
</evidence>
<evidence type="ECO:0000256" key="8">
    <source>
        <dbReference type="ARBA" id="ARBA00022840"/>
    </source>
</evidence>
<protein>
    <recommendedName>
        <fullName evidence="2">non-specific serine/threonine protein kinase</fullName>
        <ecNumber evidence="2">2.7.11.1</ecNumber>
    </recommendedName>
</protein>
<comment type="similarity">
    <text evidence="1">Belongs to the protein kinase superfamily. CAMK Ser/Thr protein kinase family. SNF1 subfamily.</text>
</comment>
<keyword evidence="8" id="KW-0067">ATP-binding</keyword>
<keyword evidence="3" id="KW-0723">Serine/threonine-protein kinase</keyword>
<dbReference type="InterPro" id="IPR001772">
    <property type="entry name" value="KA1_dom"/>
</dbReference>
<evidence type="ECO:0000256" key="7">
    <source>
        <dbReference type="ARBA" id="ARBA00022777"/>
    </source>
</evidence>
<keyword evidence="5" id="KW-0808">Transferase</keyword>
<evidence type="ECO:0000313" key="13">
    <source>
        <dbReference type="Proteomes" id="UP000694406"/>
    </source>
</evidence>
<feature type="domain" description="KA1" evidence="11">
    <location>
        <begin position="126"/>
        <end position="175"/>
    </location>
</feature>
<proteinExistence type="inferred from homology"/>
<keyword evidence="13" id="KW-1185">Reference proteome</keyword>
<dbReference type="FunFam" id="3.30.310.80:FF:000004">
    <property type="entry name" value="Non-specific serine/threonine protein kinase"/>
    <property type="match status" value="1"/>
</dbReference>
<dbReference type="GeneTree" id="ENSGT00940000154889"/>
<evidence type="ECO:0000256" key="2">
    <source>
        <dbReference type="ARBA" id="ARBA00012513"/>
    </source>
</evidence>
<evidence type="ECO:0000256" key="4">
    <source>
        <dbReference type="ARBA" id="ARBA00022553"/>
    </source>
</evidence>
<dbReference type="SUPFAM" id="SSF103243">
    <property type="entry name" value="KA1-like"/>
    <property type="match status" value="1"/>
</dbReference>
<dbReference type="GO" id="GO:0004674">
    <property type="term" value="F:protein serine/threonine kinase activity"/>
    <property type="evidence" value="ECO:0007669"/>
    <property type="project" value="UniProtKB-KW"/>
</dbReference>
<dbReference type="Proteomes" id="UP000694406">
    <property type="component" value="Unplaced"/>
</dbReference>
<dbReference type="Ensembl" id="ENSLLTT00000014693.1">
    <property type="protein sequence ID" value="ENSLLTP00000014139.1"/>
    <property type="gene ID" value="ENSLLTG00000010835.1"/>
</dbReference>
<dbReference type="Gene3D" id="3.30.310.80">
    <property type="entry name" value="Kinase associated domain 1, KA1"/>
    <property type="match status" value="1"/>
</dbReference>
<organism evidence="12 13">
    <name type="scientific">Laticauda laticaudata</name>
    <name type="common">Blue-ringed sea krait</name>
    <name type="synonym">Blue-lipped sea krait</name>
    <dbReference type="NCBI Taxonomy" id="8630"/>
    <lineage>
        <taxon>Eukaryota</taxon>
        <taxon>Metazoa</taxon>
        <taxon>Chordata</taxon>
        <taxon>Craniata</taxon>
        <taxon>Vertebrata</taxon>
        <taxon>Euteleostomi</taxon>
        <taxon>Lepidosauria</taxon>
        <taxon>Squamata</taxon>
        <taxon>Bifurcata</taxon>
        <taxon>Unidentata</taxon>
        <taxon>Episquamata</taxon>
        <taxon>Toxicofera</taxon>
        <taxon>Serpentes</taxon>
        <taxon>Colubroidea</taxon>
        <taxon>Elapidae</taxon>
        <taxon>Laticaudinae</taxon>
        <taxon>Laticauda</taxon>
    </lineage>
</organism>
<dbReference type="GO" id="GO:0005524">
    <property type="term" value="F:ATP binding"/>
    <property type="evidence" value="ECO:0007669"/>
    <property type="project" value="UniProtKB-KW"/>
</dbReference>